<organism evidence="8 9">
    <name type="scientific">Leptotrombidium deliense</name>
    <dbReference type="NCBI Taxonomy" id="299467"/>
    <lineage>
        <taxon>Eukaryota</taxon>
        <taxon>Metazoa</taxon>
        <taxon>Ecdysozoa</taxon>
        <taxon>Arthropoda</taxon>
        <taxon>Chelicerata</taxon>
        <taxon>Arachnida</taxon>
        <taxon>Acari</taxon>
        <taxon>Acariformes</taxon>
        <taxon>Trombidiformes</taxon>
        <taxon>Prostigmata</taxon>
        <taxon>Anystina</taxon>
        <taxon>Parasitengona</taxon>
        <taxon>Trombiculoidea</taxon>
        <taxon>Trombiculidae</taxon>
        <taxon>Leptotrombidium</taxon>
    </lineage>
</organism>
<dbReference type="Proteomes" id="UP000288716">
    <property type="component" value="Unassembled WGS sequence"/>
</dbReference>
<dbReference type="PANTHER" id="PTHR11960">
    <property type="entry name" value="EUKARYOTIC TRANSLATION INITIATION FACTOR 4E RELATED"/>
    <property type="match status" value="1"/>
</dbReference>
<dbReference type="STRING" id="299467.A0A443SCB6"/>
<evidence type="ECO:0000313" key="9">
    <source>
        <dbReference type="Proteomes" id="UP000288716"/>
    </source>
</evidence>
<keyword evidence="4 7" id="KW-0694">RNA-binding</keyword>
<evidence type="ECO:0000256" key="7">
    <source>
        <dbReference type="RuleBase" id="RU004374"/>
    </source>
</evidence>
<dbReference type="AlphaFoldDB" id="A0A443SCB6"/>
<comment type="caution">
    <text evidence="8">The sequence shown here is derived from an EMBL/GenBank/DDBJ whole genome shotgun (WGS) entry which is preliminary data.</text>
</comment>
<keyword evidence="9" id="KW-1185">Reference proteome</keyword>
<evidence type="ECO:0000256" key="6">
    <source>
        <dbReference type="ARBA" id="ARBA00032656"/>
    </source>
</evidence>
<protein>
    <recommendedName>
        <fullName evidence="6">eIF-4F 25 kDa subunit</fullName>
    </recommendedName>
</protein>
<evidence type="ECO:0000256" key="1">
    <source>
        <dbReference type="ARBA" id="ARBA00009860"/>
    </source>
</evidence>
<dbReference type="PROSITE" id="PS00813">
    <property type="entry name" value="IF4E"/>
    <property type="match status" value="1"/>
</dbReference>
<dbReference type="VEuPathDB" id="VectorBase:LDEU006936"/>
<gene>
    <name evidence="8" type="ORF">B4U80_10742</name>
</gene>
<keyword evidence="3" id="KW-0810">Translation regulation</keyword>
<dbReference type="GO" id="GO:0006417">
    <property type="term" value="P:regulation of translation"/>
    <property type="evidence" value="ECO:0007669"/>
    <property type="project" value="UniProtKB-KW"/>
</dbReference>
<dbReference type="GO" id="GO:0016281">
    <property type="term" value="C:eukaryotic translation initiation factor 4F complex"/>
    <property type="evidence" value="ECO:0007669"/>
    <property type="project" value="TreeGrafter"/>
</dbReference>
<name>A0A443SCB6_9ACAR</name>
<keyword evidence="2 7" id="KW-0396">Initiation factor</keyword>
<sequence>MATNVESKETETDTALLNIEKHPLQNVWKLWYFKQEKGKEWKDCNMPIYSFSTVEDFWSLYNHIELASNLAHGCDYSIFKDGIEPMWEDPSNHAGGRWVFQLNMKGFSAKGLNDIWLETILCLIGEGFGDESDEVNGAVINYRNKGTKIAVWTRDFRNKEPLLKIGKILKERLGINEQGHYEKHEDTESRKGSRTRYLYQI</sequence>
<evidence type="ECO:0000256" key="2">
    <source>
        <dbReference type="ARBA" id="ARBA00022540"/>
    </source>
</evidence>
<accession>A0A443SCB6</accession>
<dbReference type="PANTHER" id="PTHR11960:SF8">
    <property type="entry name" value="EUKARYOTIC TRANSLATION INITIATION FACTOR 4E1-RELATED"/>
    <property type="match status" value="1"/>
</dbReference>
<dbReference type="OrthoDB" id="590761at2759"/>
<evidence type="ECO:0000313" key="8">
    <source>
        <dbReference type="EMBL" id="RWS25104.1"/>
    </source>
</evidence>
<dbReference type="SUPFAM" id="SSF55418">
    <property type="entry name" value="eIF4e-like"/>
    <property type="match status" value="1"/>
</dbReference>
<dbReference type="Gene3D" id="3.30.760.10">
    <property type="entry name" value="RNA Cap, Translation Initiation Factor Eif4e"/>
    <property type="match status" value="1"/>
</dbReference>
<dbReference type="GO" id="GO:0003743">
    <property type="term" value="F:translation initiation factor activity"/>
    <property type="evidence" value="ECO:0007669"/>
    <property type="project" value="UniProtKB-KW"/>
</dbReference>
<comment type="similarity">
    <text evidence="1 7">Belongs to the eukaryotic initiation factor 4E family.</text>
</comment>
<dbReference type="InterPro" id="IPR019770">
    <property type="entry name" value="TIF_eIF_4E_CS"/>
</dbReference>
<evidence type="ECO:0000256" key="4">
    <source>
        <dbReference type="ARBA" id="ARBA00022884"/>
    </source>
</evidence>
<keyword evidence="5 7" id="KW-0648">Protein biosynthesis</keyword>
<dbReference type="Pfam" id="PF01652">
    <property type="entry name" value="IF4E"/>
    <property type="match status" value="1"/>
</dbReference>
<dbReference type="InterPro" id="IPR023398">
    <property type="entry name" value="TIF_eIF4e-like"/>
</dbReference>
<dbReference type="GO" id="GO:0000340">
    <property type="term" value="F:RNA 7-methylguanosine cap binding"/>
    <property type="evidence" value="ECO:0007669"/>
    <property type="project" value="UniProtKB-ARBA"/>
</dbReference>
<evidence type="ECO:0000256" key="3">
    <source>
        <dbReference type="ARBA" id="ARBA00022845"/>
    </source>
</evidence>
<proteinExistence type="inferred from homology"/>
<reference evidence="8 9" key="1">
    <citation type="journal article" date="2018" name="Gigascience">
        <title>Genomes of trombidid mites reveal novel predicted allergens and laterally-transferred genes associated with secondary metabolism.</title>
        <authorList>
            <person name="Dong X."/>
            <person name="Chaisiri K."/>
            <person name="Xia D."/>
            <person name="Armstrong S.D."/>
            <person name="Fang Y."/>
            <person name="Donnelly M.J."/>
            <person name="Kadowaki T."/>
            <person name="McGarry J.W."/>
            <person name="Darby A.C."/>
            <person name="Makepeace B.L."/>
        </authorList>
    </citation>
    <scope>NUCLEOTIDE SEQUENCE [LARGE SCALE GENOMIC DNA]</scope>
    <source>
        <strain evidence="8">UoL-UT</strain>
    </source>
</reference>
<evidence type="ECO:0000256" key="5">
    <source>
        <dbReference type="ARBA" id="ARBA00022917"/>
    </source>
</evidence>
<dbReference type="EMBL" id="NCKV01004048">
    <property type="protein sequence ID" value="RWS25104.1"/>
    <property type="molecule type" value="Genomic_DNA"/>
</dbReference>
<dbReference type="InterPro" id="IPR001040">
    <property type="entry name" value="TIF_eIF_4E"/>
</dbReference>